<comment type="caution">
    <text evidence="2">The sequence shown here is derived from an EMBL/GenBank/DDBJ whole genome shotgun (WGS) entry which is preliminary data.</text>
</comment>
<dbReference type="OrthoDB" id="2209940at2759"/>
<dbReference type="AlphaFoldDB" id="A0A369JYD3"/>
<evidence type="ECO:0000313" key="2">
    <source>
        <dbReference type="EMBL" id="RDB26758.1"/>
    </source>
</evidence>
<dbReference type="InterPro" id="IPR005624">
    <property type="entry name" value="PduO/GlcC-like"/>
</dbReference>
<evidence type="ECO:0000256" key="1">
    <source>
        <dbReference type="SAM" id="Phobius"/>
    </source>
</evidence>
<proteinExistence type="predicted"/>
<dbReference type="InterPro" id="IPR038084">
    <property type="entry name" value="PduO/GlcC-like_sf"/>
</dbReference>
<feature type="transmembrane region" description="Helical" evidence="1">
    <location>
        <begin position="141"/>
        <end position="158"/>
    </location>
</feature>
<dbReference type="SUPFAM" id="SSF143744">
    <property type="entry name" value="GlcG-like"/>
    <property type="match status" value="1"/>
</dbReference>
<sequence>MKEHPDQPAYISITHANGTPLFVAHTTDAVSPALIAEVDAIRNGVRRWEISSWRRQRLLALDNGNKESESSAKANEYSTRGGGWPLRVKGVVGVVGIVVVAGLFSVNGKPGGFNPLKYDPPVDANHELVVKTLDMVLDKQWVIFCLALGVFLIPCVVYF</sequence>
<dbReference type="GO" id="GO:0072380">
    <property type="term" value="C:TRC complex"/>
    <property type="evidence" value="ECO:0007669"/>
    <property type="project" value="TreeGrafter"/>
</dbReference>
<keyword evidence="1" id="KW-0812">Transmembrane</keyword>
<dbReference type="PANTHER" id="PTHR28255:SF1">
    <property type="entry name" value="UPF0303 PROTEIN YBR137W"/>
    <property type="match status" value="1"/>
</dbReference>
<protein>
    <recommendedName>
        <fullName evidence="4">Transmembrane protein</fullName>
    </recommendedName>
</protein>
<keyword evidence="1" id="KW-1133">Transmembrane helix</keyword>
<evidence type="ECO:0008006" key="4">
    <source>
        <dbReference type="Google" id="ProtNLM"/>
    </source>
</evidence>
<accession>A0A369JYD3</accession>
<organism evidence="2 3">
    <name type="scientific">Hypsizygus marmoreus</name>
    <name type="common">White beech mushroom</name>
    <name type="synonym">Agaricus marmoreus</name>
    <dbReference type="NCBI Taxonomy" id="39966"/>
    <lineage>
        <taxon>Eukaryota</taxon>
        <taxon>Fungi</taxon>
        <taxon>Dikarya</taxon>
        <taxon>Basidiomycota</taxon>
        <taxon>Agaricomycotina</taxon>
        <taxon>Agaricomycetes</taxon>
        <taxon>Agaricomycetidae</taxon>
        <taxon>Agaricales</taxon>
        <taxon>Tricholomatineae</taxon>
        <taxon>Lyophyllaceae</taxon>
        <taxon>Hypsizygus</taxon>
    </lineage>
</organism>
<dbReference type="STRING" id="39966.A0A369JYD3"/>
<dbReference type="Gene3D" id="3.30.450.150">
    <property type="entry name" value="Haem-degrading domain"/>
    <property type="match status" value="1"/>
</dbReference>
<gene>
    <name evidence="2" type="ORF">Hypma_005310</name>
</gene>
<evidence type="ECO:0000313" key="3">
    <source>
        <dbReference type="Proteomes" id="UP000076154"/>
    </source>
</evidence>
<keyword evidence="1" id="KW-0472">Membrane</keyword>
<dbReference type="InParanoid" id="A0A369JYD3"/>
<dbReference type="EMBL" id="LUEZ02000023">
    <property type="protein sequence ID" value="RDB26758.1"/>
    <property type="molecule type" value="Genomic_DNA"/>
</dbReference>
<dbReference type="Proteomes" id="UP000076154">
    <property type="component" value="Unassembled WGS sequence"/>
</dbReference>
<reference evidence="2" key="1">
    <citation type="submission" date="2018-04" db="EMBL/GenBank/DDBJ databases">
        <title>Whole genome sequencing of Hypsizygus marmoreus.</title>
        <authorList>
            <person name="Choi I.-G."/>
            <person name="Min B."/>
            <person name="Kim J.-G."/>
            <person name="Kim S."/>
            <person name="Oh Y.-L."/>
            <person name="Kong W.-S."/>
            <person name="Park H."/>
            <person name="Jeong J."/>
            <person name="Song E.-S."/>
        </authorList>
    </citation>
    <scope>NUCLEOTIDE SEQUENCE [LARGE SCALE GENOMIC DNA]</scope>
    <source>
        <strain evidence="2">51987-8</strain>
    </source>
</reference>
<dbReference type="InterPro" id="IPR010371">
    <property type="entry name" value="YBR137W-like"/>
</dbReference>
<feature type="transmembrane region" description="Helical" evidence="1">
    <location>
        <begin position="86"/>
        <end position="106"/>
    </location>
</feature>
<dbReference type="PANTHER" id="PTHR28255">
    <property type="match status" value="1"/>
</dbReference>
<dbReference type="GO" id="GO:0006620">
    <property type="term" value="P:post-translational protein targeting to endoplasmic reticulum membrane"/>
    <property type="evidence" value="ECO:0007669"/>
    <property type="project" value="TreeGrafter"/>
</dbReference>
<dbReference type="Pfam" id="PF03928">
    <property type="entry name" value="HbpS-like"/>
    <property type="match status" value="1"/>
</dbReference>
<name>A0A369JYD3_HYPMA</name>
<keyword evidence="3" id="KW-1185">Reference proteome</keyword>